<dbReference type="Proteomes" id="UP000275256">
    <property type="component" value="Unassembled WGS sequence"/>
</dbReference>
<dbReference type="InterPro" id="IPR036390">
    <property type="entry name" value="WH_DNA-bd_sf"/>
</dbReference>
<feature type="domain" description="HTH marR-type" evidence="2">
    <location>
        <begin position="18"/>
        <end position="66"/>
    </location>
</feature>
<proteinExistence type="inferred from homology"/>
<evidence type="ECO:0000256" key="1">
    <source>
        <dbReference type="ARBA" id="ARBA00006479"/>
    </source>
</evidence>
<dbReference type="Gene3D" id="3.30.420.40">
    <property type="match status" value="2"/>
</dbReference>
<comment type="similarity">
    <text evidence="1">Belongs to the ROK (NagC/XylR) family.</text>
</comment>
<dbReference type="Gene3D" id="1.10.10.10">
    <property type="entry name" value="Winged helix-like DNA-binding domain superfamily/Winged helix DNA-binding domain"/>
    <property type="match status" value="1"/>
</dbReference>
<dbReference type="CDD" id="cd23763">
    <property type="entry name" value="ASKHA_ATPase_ROK"/>
    <property type="match status" value="1"/>
</dbReference>
<keyword evidence="4" id="KW-1185">Reference proteome</keyword>
<dbReference type="OrthoDB" id="3523179at2"/>
<dbReference type="RefSeq" id="WP_121901439.1">
    <property type="nucleotide sequence ID" value="NZ_REFW01000002.1"/>
</dbReference>
<dbReference type="PANTHER" id="PTHR18964">
    <property type="entry name" value="ROK (REPRESSOR, ORF, KINASE) FAMILY"/>
    <property type="match status" value="1"/>
</dbReference>
<dbReference type="GO" id="GO:0003700">
    <property type="term" value="F:DNA-binding transcription factor activity"/>
    <property type="evidence" value="ECO:0007669"/>
    <property type="project" value="InterPro"/>
</dbReference>
<evidence type="ECO:0000259" key="2">
    <source>
        <dbReference type="Pfam" id="PF12802"/>
    </source>
</evidence>
<dbReference type="Pfam" id="PF00480">
    <property type="entry name" value="ROK"/>
    <property type="match status" value="1"/>
</dbReference>
<dbReference type="EMBL" id="REFW01000002">
    <property type="protein sequence ID" value="RMB59958.1"/>
    <property type="molecule type" value="Genomic_DNA"/>
</dbReference>
<dbReference type="PANTHER" id="PTHR18964:SF149">
    <property type="entry name" value="BIFUNCTIONAL UDP-N-ACETYLGLUCOSAMINE 2-EPIMERASE_N-ACETYLMANNOSAMINE KINASE"/>
    <property type="match status" value="1"/>
</dbReference>
<name>A0A3M0G5W9_9ACTN</name>
<dbReference type="InterPro" id="IPR036388">
    <property type="entry name" value="WH-like_DNA-bd_sf"/>
</dbReference>
<sequence>MPRSKPGVPSLLRELNDSAALRQIMRVGGVTRAELAEHTGLSRVTSSQALARLESLGLVHSQGRRPGARGPAPDLYVLAPRVGAALGMALLPDTVQADLCSLNGDVLASSSVPLSEDIVASCVAAARVVVDEAGVDAGPILAAVVASPGVVDPLTGDLSFSYDLRQARDLRRILAEQLGVPLQLANDVHLAALAECREGVARGEEDFVLLWMGRGVGMATVIDGKVRAGSSGAAGEIGYLPVPGVPLPSRVDNLDQGSFQRLVGTPAVEEMARRHGEVLEGPSSHSPGEAFVAELADRISLGVASVGTILDPALVVLTGQTALLAGPDLPAAVARSTSRIAPIHPRIEVSTLGVRGPLIGARLEAVDTARKALLDRITSTDH</sequence>
<evidence type="ECO:0000313" key="3">
    <source>
        <dbReference type="EMBL" id="RMB59958.1"/>
    </source>
</evidence>
<dbReference type="SUPFAM" id="SSF46785">
    <property type="entry name" value="Winged helix' DNA-binding domain"/>
    <property type="match status" value="1"/>
</dbReference>
<dbReference type="SUPFAM" id="SSF53067">
    <property type="entry name" value="Actin-like ATPase domain"/>
    <property type="match status" value="1"/>
</dbReference>
<dbReference type="InterPro" id="IPR000600">
    <property type="entry name" value="ROK"/>
</dbReference>
<accession>A0A3M0G5W9</accession>
<evidence type="ECO:0000313" key="4">
    <source>
        <dbReference type="Proteomes" id="UP000275256"/>
    </source>
</evidence>
<reference evidence="3 4" key="1">
    <citation type="submission" date="2018-10" db="EMBL/GenBank/DDBJ databases">
        <title>Tessaracoccus antarcticuss sp. nov., isolated from sediment.</title>
        <authorList>
            <person name="Zhou L.Y."/>
            <person name="Du Z.J."/>
        </authorList>
    </citation>
    <scope>NUCLEOTIDE SEQUENCE [LARGE SCALE GENOMIC DNA]</scope>
    <source>
        <strain evidence="3 4">JDX10</strain>
    </source>
</reference>
<dbReference type="Pfam" id="PF12802">
    <property type="entry name" value="MarR_2"/>
    <property type="match status" value="1"/>
</dbReference>
<organism evidence="3 4">
    <name type="scientific">Tessaracoccus antarcticus</name>
    <dbReference type="NCBI Taxonomy" id="2479848"/>
    <lineage>
        <taxon>Bacteria</taxon>
        <taxon>Bacillati</taxon>
        <taxon>Actinomycetota</taxon>
        <taxon>Actinomycetes</taxon>
        <taxon>Propionibacteriales</taxon>
        <taxon>Propionibacteriaceae</taxon>
        <taxon>Tessaracoccus</taxon>
    </lineage>
</organism>
<dbReference type="InterPro" id="IPR000835">
    <property type="entry name" value="HTH_MarR-typ"/>
</dbReference>
<protein>
    <submittedName>
        <fullName evidence="3">ROK family transcriptional regulator</fullName>
    </submittedName>
</protein>
<dbReference type="InterPro" id="IPR043129">
    <property type="entry name" value="ATPase_NBD"/>
</dbReference>
<gene>
    <name evidence="3" type="ORF">EAX62_09535</name>
</gene>
<dbReference type="AlphaFoldDB" id="A0A3M0G5W9"/>
<comment type="caution">
    <text evidence="3">The sequence shown here is derived from an EMBL/GenBank/DDBJ whole genome shotgun (WGS) entry which is preliminary data.</text>
</comment>